<dbReference type="PIRSF" id="PIRSF006779">
    <property type="entry name" value="UCP006779"/>
    <property type="match status" value="1"/>
</dbReference>
<dbReference type="SUPFAM" id="SSF102522">
    <property type="entry name" value="Bacterial fluorinating enzyme, N-terminal domain"/>
    <property type="match status" value="1"/>
</dbReference>
<dbReference type="Pfam" id="PF01887">
    <property type="entry name" value="SAM_HAT_N"/>
    <property type="match status" value="1"/>
</dbReference>
<dbReference type="InterPro" id="IPR023227">
    <property type="entry name" value="SAM_OH_AdoTrfase_C_sf"/>
</dbReference>
<dbReference type="AlphaFoldDB" id="A0A8J6NX71"/>
<dbReference type="InterPro" id="IPR023228">
    <property type="entry name" value="SAM_OH_AdoTrfase_N_sf"/>
</dbReference>
<dbReference type="Gene3D" id="2.40.30.90">
    <property type="entry name" value="Bacterial fluorinating enzyme like"/>
    <property type="match status" value="1"/>
</dbReference>
<comment type="caution">
    <text evidence="5">The sequence shown here is derived from an EMBL/GenBank/DDBJ whole genome shotgun (WGS) entry which is preliminary data.</text>
</comment>
<feature type="domain" description="S-adenosyl-l-methionine hydroxide adenosyltransferase N-terminal" evidence="3">
    <location>
        <begin position="4"/>
        <end position="149"/>
    </location>
</feature>
<evidence type="ECO:0000259" key="4">
    <source>
        <dbReference type="Pfam" id="PF20257"/>
    </source>
</evidence>
<dbReference type="PANTHER" id="PTHR35092">
    <property type="entry name" value="CHLORINASE MJ1651"/>
    <property type="match status" value="1"/>
</dbReference>
<dbReference type="InterPro" id="IPR002747">
    <property type="entry name" value="SAM_OH_AdoTrfase"/>
</dbReference>
<keyword evidence="1" id="KW-0949">S-adenosyl-L-methionine</keyword>
<evidence type="ECO:0000256" key="2">
    <source>
        <dbReference type="ARBA" id="ARBA00024035"/>
    </source>
</evidence>
<dbReference type="InterPro" id="IPR046470">
    <property type="entry name" value="SAM_HAT_C"/>
</dbReference>
<dbReference type="InterPro" id="IPR046469">
    <property type="entry name" value="SAM_HAT_N"/>
</dbReference>
<evidence type="ECO:0000256" key="1">
    <source>
        <dbReference type="ARBA" id="ARBA00022691"/>
    </source>
</evidence>
<protein>
    <submittedName>
        <fullName evidence="5">SAM-dependent chlorinase/fluorinase</fullName>
    </submittedName>
</protein>
<proteinExistence type="inferred from homology"/>
<dbReference type="PANTHER" id="PTHR35092:SF1">
    <property type="entry name" value="CHLORINASE MJ1651"/>
    <property type="match status" value="1"/>
</dbReference>
<dbReference type="Pfam" id="PF20257">
    <property type="entry name" value="SAM_HAT_C"/>
    <property type="match status" value="1"/>
</dbReference>
<gene>
    <name evidence="5" type="ORF">H8E23_13405</name>
</gene>
<name>A0A8J6NX71_9BACT</name>
<comment type="similarity">
    <text evidence="2">Belongs to the SAM hydrolase / SAM-dependent halogenase family.</text>
</comment>
<evidence type="ECO:0000313" key="5">
    <source>
        <dbReference type="EMBL" id="MBC8362383.1"/>
    </source>
</evidence>
<evidence type="ECO:0000313" key="6">
    <source>
        <dbReference type="Proteomes" id="UP000603434"/>
    </source>
</evidence>
<dbReference type="SUPFAM" id="SSF101852">
    <property type="entry name" value="Bacterial fluorinating enzyme, C-terminal domain"/>
    <property type="match status" value="1"/>
</dbReference>
<reference evidence="5 6" key="1">
    <citation type="submission" date="2020-08" db="EMBL/GenBank/DDBJ databases">
        <title>Bridging the membrane lipid divide: bacteria of the FCB group superphylum have the potential to synthesize archaeal ether lipids.</title>
        <authorList>
            <person name="Villanueva L."/>
            <person name="Von Meijenfeldt F.A.B."/>
            <person name="Westbye A.B."/>
            <person name="Yadav S."/>
            <person name="Hopmans E.C."/>
            <person name="Dutilh B.E."/>
            <person name="Sinninghe Damste J.S."/>
        </authorList>
    </citation>
    <scope>NUCLEOTIDE SEQUENCE [LARGE SCALE GENOMIC DNA]</scope>
    <source>
        <strain evidence="5">NIOZ-UU30</strain>
    </source>
</reference>
<accession>A0A8J6NX71</accession>
<dbReference type="Gene3D" id="3.40.50.10790">
    <property type="entry name" value="S-adenosyl-l-methionine hydroxide adenosyltransferase, N-terminal"/>
    <property type="match status" value="1"/>
</dbReference>
<feature type="domain" description="S-adenosyl-l-methionine hydroxide adenosyltransferase C-terminal" evidence="4">
    <location>
        <begin position="176"/>
        <end position="264"/>
    </location>
</feature>
<organism evidence="5 6">
    <name type="scientific">Candidatus Desulfatibia profunda</name>
    <dbReference type="NCBI Taxonomy" id="2841695"/>
    <lineage>
        <taxon>Bacteria</taxon>
        <taxon>Pseudomonadati</taxon>
        <taxon>Thermodesulfobacteriota</taxon>
        <taxon>Desulfobacteria</taxon>
        <taxon>Desulfobacterales</taxon>
        <taxon>Desulfobacterales incertae sedis</taxon>
        <taxon>Candidatus Desulfatibia</taxon>
    </lineage>
</organism>
<sequence length="271" mass="29395">MSIITLLTDFGLKDAYVGLMKGVMLSINPSAVIIDLTHHVAPHDLTQAAFIINSSYRYFPAGTVHVIVVDPGVGSRRSIVVVRMMGHTFLAPDNGILTLLIDKADIDAMVRVENSDYFLESVSQTFHGRDIFAPVGAHISLGIDLNVLGMPIANKNGLVRMNIPKPYVSGQNELVGSVITIDRFGNCITNIDSECLERFCRAGALKKLQIVFRQSKIDGVSKNYESAGPQSPLAVIGSSGYLEIAVNCGSARRYFGIEKGDSVRLIISDQL</sequence>
<dbReference type="EMBL" id="JACNJH010000186">
    <property type="protein sequence ID" value="MBC8362383.1"/>
    <property type="molecule type" value="Genomic_DNA"/>
</dbReference>
<evidence type="ECO:0000259" key="3">
    <source>
        <dbReference type="Pfam" id="PF01887"/>
    </source>
</evidence>
<dbReference type="Proteomes" id="UP000603434">
    <property type="component" value="Unassembled WGS sequence"/>
</dbReference>